<dbReference type="GO" id="GO:0052621">
    <property type="term" value="F:diguanylate cyclase activity"/>
    <property type="evidence" value="ECO:0007669"/>
    <property type="project" value="UniProtKB-EC"/>
</dbReference>
<evidence type="ECO:0000259" key="1">
    <source>
        <dbReference type="PROSITE" id="PS50113"/>
    </source>
</evidence>
<dbReference type="InterPro" id="IPR000014">
    <property type="entry name" value="PAS"/>
</dbReference>
<dbReference type="Gene3D" id="3.30.70.270">
    <property type="match status" value="1"/>
</dbReference>
<keyword evidence="3" id="KW-0548">Nucleotidyltransferase</keyword>
<reference evidence="3" key="2">
    <citation type="submission" date="2021-04" db="EMBL/GenBank/DDBJ databases">
        <authorList>
            <person name="Gilroy R."/>
        </authorList>
    </citation>
    <scope>NUCLEOTIDE SEQUENCE</scope>
    <source>
        <strain evidence="3">ChiGjej1B1-14440</strain>
    </source>
</reference>
<dbReference type="SUPFAM" id="SSF55785">
    <property type="entry name" value="PYP-like sensor domain (PAS domain)"/>
    <property type="match status" value="2"/>
</dbReference>
<dbReference type="Pfam" id="PF00990">
    <property type="entry name" value="GGDEF"/>
    <property type="match status" value="1"/>
</dbReference>
<evidence type="ECO:0000259" key="2">
    <source>
        <dbReference type="PROSITE" id="PS50887"/>
    </source>
</evidence>
<gene>
    <name evidence="3" type="ORF">H9980_06675</name>
</gene>
<protein>
    <submittedName>
        <fullName evidence="3">Diguanylate cyclase</fullName>
        <ecNumber evidence="3">2.7.7.65</ecNumber>
    </submittedName>
</protein>
<accession>A0A9D1XLP0</accession>
<reference evidence="3" key="1">
    <citation type="journal article" date="2021" name="PeerJ">
        <title>Extensive microbial diversity within the chicken gut microbiome revealed by metagenomics and culture.</title>
        <authorList>
            <person name="Gilroy R."/>
            <person name="Ravi A."/>
            <person name="Getino M."/>
            <person name="Pursley I."/>
            <person name="Horton D.L."/>
            <person name="Alikhan N.F."/>
            <person name="Baker D."/>
            <person name="Gharbi K."/>
            <person name="Hall N."/>
            <person name="Watson M."/>
            <person name="Adriaenssens E.M."/>
            <person name="Foster-Nyarko E."/>
            <person name="Jarju S."/>
            <person name="Secka A."/>
            <person name="Antonio M."/>
            <person name="Oren A."/>
            <person name="Chaudhuri R.R."/>
            <person name="La Ragione R."/>
            <person name="Hildebrand F."/>
            <person name="Pallen M.J."/>
        </authorList>
    </citation>
    <scope>NUCLEOTIDE SEQUENCE</scope>
    <source>
        <strain evidence="3">ChiGjej1B1-14440</strain>
    </source>
</reference>
<proteinExistence type="predicted"/>
<feature type="domain" description="PAC" evidence="1">
    <location>
        <begin position="80"/>
        <end position="128"/>
    </location>
</feature>
<name>A0A9D1XLP0_9FIRM</name>
<dbReference type="InterPro" id="IPR043128">
    <property type="entry name" value="Rev_trsase/Diguanyl_cyclase"/>
</dbReference>
<evidence type="ECO:0000313" key="4">
    <source>
        <dbReference type="Proteomes" id="UP000886724"/>
    </source>
</evidence>
<feature type="domain" description="GGDEF" evidence="2">
    <location>
        <begin position="265"/>
        <end position="396"/>
    </location>
</feature>
<dbReference type="InterPro" id="IPR000160">
    <property type="entry name" value="GGDEF_dom"/>
</dbReference>
<dbReference type="AlphaFoldDB" id="A0A9D1XLP0"/>
<dbReference type="EMBL" id="DXET01000144">
    <property type="protein sequence ID" value="HIX81639.1"/>
    <property type="molecule type" value="Genomic_DNA"/>
</dbReference>
<dbReference type="NCBIfam" id="TIGR00254">
    <property type="entry name" value="GGDEF"/>
    <property type="match status" value="1"/>
</dbReference>
<comment type="caution">
    <text evidence="3">The sequence shown here is derived from an EMBL/GenBank/DDBJ whole genome shotgun (WGS) entry which is preliminary data.</text>
</comment>
<dbReference type="PROSITE" id="PS50113">
    <property type="entry name" value="PAC"/>
    <property type="match status" value="1"/>
</dbReference>
<organism evidence="3 4">
    <name type="scientific">Candidatus Erysipelatoclostridium merdavium</name>
    <dbReference type="NCBI Taxonomy" id="2838566"/>
    <lineage>
        <taxon>Bacteria</taxon>
        <taxon>Bacillati</taxon>
        <taxon>Bacillota</taxon>
        <taxon>Erysipelotrichia</taxon>
        <taxon>Erysipelotrichales</taxon>
        <taxon>Erysipelotrichales incertae sedis</taxon>
    </lineage>
</organism>
<dbReference type="Gene3D" id="3.30.450.20">
    <property type="entry name" value="PAS domain"/>
    <property type="match status" value="1"/>
</dbReference>
<dbReference type="InterPro" id="IPR013655">
    <property type="entry name" value="PAS_fold_3"/>
</dbReference>
<dbReference type="InterPro" id="IPR035965">
    <property type="entry name" value="PAS-like_dom_sf"/>
</dbReference>
<dbReference type="NCBIfam" id="TIGR00229">
    <property type="entry name" value="sensory_box"/>
    <property type="match status" value="1"/>
</dbReference>
<dbReference type="SUPFAM" id="SSF55073">
    <property type="entry name" value="Nucleotide cyclase"/>
    <property type="match status" value="1"/>
</dbReference>
<dbReference type="EC" id="2.7.7.65" evidence="3"/>
<dbReference type="PROSITE" id="PS50887">
    <property type="entry name" value="GGDEF"/>
    <property type="match status" value="1"/>
</dbReference>
<dbReference type="SMART" id="SM00267">
    <property type="entry name" value="GGDEF"/>
    <property type="match status" value="1"/>
</dbReference>
<dbReference type="InterPro" id="IPR029787">
    <property type="entry name" value="Nucleotide_cyclase"/>
</dbReference>
<dbReference type="InterPro" id="IPR000700">
    <property type="entry name" value="PAS-assoc_C"/>
</dbReference>
<evidence type="ECO:0000313" key="3">
    <source>
        <dbReference type="EMBL" id="HIX81639.1"/>
    </source>
</evidence>
<dbReference type="CDD" id="cd00130">
    <property type="entry name" value="PAS"/>
    <property type="match status" value="1"/>
</dbReference>
<dbReference type="Pfam" id="PF08447">
    <property type="entry name" value="PAS_3"/>
    <property type="match status" value="1"/>
</dbReference>
<sequence>MDFNVYYKEVLDHIHSGVLYCKNDPYSTIIYANDYFYKMIGYTAKEIKDNFDNRFADLVVDDVSAILIAIDEKISKKEDLDFEFRLRKKNGEIFWVHDTAKYDRDNNCWYVTIMDITEMKSLDYERERLEFYLNSIPNKIVISNAQGEIIYKNKRAQNCDYYNQEAKTFKELIGSHVLGQSYDDIFNAVIHGQTINYETRFRSQFEFIGHDKNYLIPITTKDKKGVNYMQVSKNLLKYSDSLTLFPTRLMFEYYYKKYFQINQNKDGYLCIVDLDDFKAINDNYGHNVGDEVICATASRIVLLLEREDYVCRYGGDEFVILFLNCDKEKVVQKIERLLKMSKKTLVLKGNKICLGYSVGVTVVDNTIDFNQAFQKADQALYEVKQNGKNQVMFFKN</sequence>
<dbReference type="PANTHER" id="PTHR44757:SF2">
    <property type="entry name" value="BIOFILM ARCHITECTURE MAINTENANCE PROTEIN MBAA"/>
    <property type="match status" value="1"/>
</dbReference>
<dbReference type="CDD" id="cd01949">
    <property type="entry name" value="GGDEF"/>
    <property type="match status" value="1"/>
</dbReference>
<dbReference type="PANTHER" id="PTHR44757">
    <property type="entry name" value="DIGUANYLATE CYCLASE DGCP"/>
    <property type="match status" value="1"/>
</dbReference>
<dbReference type="InterPro" id="IPR052155">
    <property type="entry name" value="Biofilm_reg_signaling"/>
</dbReference>
<dbReference type="Proteomes" id="UP000886724">
    <property type="component" value="Unassembled WGS sequence"/>
</dbReference>
<keyword evidence="3" id="KW-0808">Transferase</keyword>